<evidence type="ECO:0000313" key="6">
    <source>
        <dbReference type="Ensembl" id="ENSCSAVP00000006591.1"/>
    </source>
</evidence>
<evidence type="ECO:0000256" key="2">
    <source>
        <dbReference type="ARBA" id="ARBA00022670"/>
    </source>
</evidence>
<dbReference type="SUPFAM" id="SSF54001">
    <property type="entry name" value="Cysteine proteinases"/>
    <property type="match status" value="1"/>
</dbReference>
<evidence type="ECO:0000259" key="5">
    <source>
        <dbReference type="PROSITE" id="PS50600"/>
    </source>
</evidence>
<proteinExistence type="inferred from homology"/>
<sequence>MATTSSSFNRAKALQKISPRRALHINDDKSSDFQFTENSNFTAKLKARKNRKKRFDNISPIKDKSPNGAIEVRNLLNSVREETLTSDVSTHRNAGTSKISDPVSSEMSYLNIKSSTGTPILIHDNSDSEEINVADCNVPETVEEKSNATNLVSDSETELNCEETTHEISNDDDDVIVVSQMDKSSSLTYWDIKRIVKNIVLNTMMSPEDETSITDLSPLLLARRMKSLYHKDFSNRLDEISECLERAKSKCLESHHKLTQVRPGLRQHDLDTLKPGEWLNDVIINRYIEMVVNYFDKECCHVSSFFLEELQRGKDSSLPHNWHLKKWLLIPLCLESHWSLLSVNVPERNITVYSSLKTTSAEIDCTNSLLFYLQTCYSNATGDESTWAIKLLKDMPVQENDFDCGVYVCMFARRVVFNLTLRIEPIHVCEYRSWLLSELTDGVLYK</sequence>
<dbReference type="PANTHER" id="PTHR12606:SF141">
    <property type="entry name" value="GH15225P-RELATED"/>
    <property type="match status" value="1"/>
</dbReference>
<dbReference type="GO" id="GO:0005634">
    <property type="term" value="C:nucleus"/>
    <property type="evidence" value="ECO:0007669"/>
    <property type="project" value="TreeGrafter"/>
</dbReference>
<dbReference type="AlphaFoldDB" id="H2YMN9"/>
<dbReference type="STRING" id="51511.ENSCSAVP00000006591"/>
<dbReference type="GeneTree" id="ENSGT00940000167730"/>
<reference evidence="6" key="2">
    <citation type="submission" date="2025-08" db="UniProtKB">
        <authorList>
            <consortium name="Ensembl"/>
        </authorList>
    </citation>
    <scope>IDENTIFICATION</scope>
</reference>
<dbReference type="Gene3D" id="3.40.395.10">
    <property type="entry name" value="Adenoviral Proteinase, Chain A"/>
    <property type="match status" value="1"/>
</dbReference>
<feature type="domain" description="Ubiquitin-like protease family profile" evidence="5">
    <location>
        <begin position="263"/>
        <end position="415"/>
    </location>
</feature>
<dbReference type="GO" id="GO:0006508">
    <property type="term" value="P:proteolysis"/>
    <property type="evidence" value="ECO:0007669"/>
    <property type="project" value="UniProtKB-KW"/>
</dbReference>
<organism evidence="6 7">
    <name type="scientific">Ciona savignyi</name>
    <name type="common">Pacific transparent sea squirt</name>
    <dbReference type="NCBI Taxonomy" id="51511"/>
    <lineage>
        <taxon>Eukaryota</taxon>
        <taxon>Metazoa</taxon>
        <taxon>Chordata</taxon>
        <taxon>Tunicata</taxon>
        <taxon>Ascidiacea</taxon>
        <taxon>Phlebobranchia</taxon>
        <taxon>Cionidae</taxon>
        <taxon>Ciona</taxon>
    </lineage>
</organism>
<keyword evidence="3" id="KW-0378">Hydrolase</keyword>
<reference evidence="7" key="1">
    <citation type="submission" date="2003-08" db="EMBL/GenBank/DDBJ databases">
        <authorList>
            <person name="Birren B."/>
            <person name="Nusbaum C."/>
            <person name="Abebe A."/>
            <person name="Abouelleil A."/>
            <person name="Adekoya E."/>
            <person name="Ait-zahra M."/>
            <person name="Allen N."/>
            <person name="Allen T."/>
            <person name="An P."/>
            <person name="Anderson M."/>
            <person name="Anderson S."/>
            <person name="Arachchi H."/>
            <person name="Armbruster J."/>
            <person name="Bachantsang P."/>
            <person name="Baldwin J."/>
            <person name="Barry A."/>
            <person name="Bayul T."/>
            <person name="Blitshsteyn B."/>
            <person name="Bloom T."/>
            <person name="Blye J."/>
            <person name="Boguslavskiy L."/>
            <person name="Borowsky M."/>
            <person name="Boukhgalter B."/>
            <person name="Brunache A."/>
            <person name="Butler J."/>
            <person name="Calixte N."/>
            <person name="Calvo S."/>
            <person name="Camarata J."/>
            <person name="Campo K."/>
            <person name="Chang J."/>
            <person name="Cheshatsang Y."/>
            <person name="Citroen M."/>
            <person name="Collymore A."/>
            <person name="Considine T."/>
            <person name="Cook A."/>
            <person name="Cooke P."/>
            <person name="Corum B."/>
            <person name="Cuomo C."/>
            <person name="David R."/>
            <person name="Dawoe T."/>
            <person name="Degray S."/>
            <person name="Dodge S."/>
            <person name="Dooley K."/>
            <person name="Dorje P."/>
            <person name="Dorjee K."/>
            <person name="Dorris L."/>
            <person name="Duffey N."/>
            <person name="Dupes A."/>
            <person name="Elkins T."/>
            <person name="Engels R."/>
            <person name="Erickson J."/>
            <person name="Farina A."/>
            <person name="Faro S."/>
            <person name="Ferreira P."/>
            <person name="Fischer H."/>
            <person name="Fitzgerald M."/>
            <person name="Foley K."/>
            <person name="Gage D."/>
            <person name="Galagan J."/>
            <person name="Gearin G."/>
            <person name="Gnerre S."/>
            <person name="Gnirke A."/>
            <person name="Goyette A."/>
            <person name="Graham J."/>
            <person name="Grandbois E."/>
            <person name="Gyaltsen K."/>
            <person name="Hafez N."/>
            <person name="Hagopian D."/>
            <person name="Hagos B."/>
            <person name="Hall J."/>
            <person name="Hatcher B."/>
            <person name="Heller A."/>
            <person name="Higgins H."/>
            <person name="Honan T."/>
            <person name="Horn A."/>
            <person name="Houde N."/>
            <person name="Hughes L."/>
            <person name="Hulme W."/>
            <person name="Husby E."/>
            <person name="Iliev I."/>
            <person name="Jaffe D."/>
            <person name="Jones C."/>
            <person name="Kamal M."/>
            <person name="Kamat A."/>
            <person name="Kamvysselis M."/>
            <person name="Karlsson E."/>
            <person name="Kells C."/>
            <person name="Kieu A."/>
            <person name="Kisner P."/>
            <person name="Kodira C."/>
            <person name="Kulbokas E."/>
            <person name="Labutti K."/>
            <person name="Lama D."/>
            <person name="Landers T."/>
            <person name="Leger J."/>
            <person name="Levine S."/>
            <person name="Lewis D."/>
            <person name="Lewis T."/>
            <person name="Lindblad-toh K."/>
            <person name="Liu X."/>
            <person name="Lokyitsang T."/>
            <person name="Lokyitsang Y."/>
            <person name="Lucien O."/>
            <person name="Lui A."/>
            <person name="Ma L.J."/>
            <person name="Mabbitt R."/>
            <person name="Macdonald J."/>
            <person name="Maclean C."/>
            <person name="Major J."/>
            <person name="Manning J."/>
            <person name="Marabella R."/>
            <person name="Maru K."/>
            <person name="Matthews C."/>
            <person name="Mauceli E."/>
            <person name="Mccarthy M."/>
            <person name="Mcdonough S."/>
            <person name="Mcghee T."/>
            <person name="Meldrim J."/>
            <person name="Meneus L."/>
            <person name="Mesirov J."/>
            <person name="Mihalev A."/>
            <person name="Mihova T."/>
            <person name="Mikkelsen T."/>
            <person name="Mlenga V."/>
            <person name="Moru K."/>
            <person name="Mozes J."/>
            <person name="Mulrain L."/>
            <person name="Munson G."/>
            <person name="Naylor J."/>
            <person name="Newes C."/>
            <person name="Nguyen C."/>
            <person name="Nguyen N."/>
            <person name="Nguyen T."/>
            <person name="Nicol R."/>
            <person name="Nielsen C."/>
            <person name="Nizzari M."/>
            <person name="Norbu C."/>
            <person name="Norbu N."/>
            <person name="O'donnell P."/>
            <person name="Okoawo O."/>
            <person name="O'leary S."/>
            <person name="Omotosho B."/>
            <person name="O'neill K."/>
            <person name="Osman S."/>
            <person name="Parker S."/>
            <person name="Perrin D."/>
            <person name="Phunkhang P."/>
            <person name="Piqani B."/>
            <person name="Purcell S."/>
            <person name="Rachupka T."/>
            <person name="Ramasamy U."/>
            <person name="Rameau R."/>
            <person name="Ray V."/>
            <person name="Raymond C."/>
            <person name="Retta R."/>
            <person name="Richardson S."/>
            <person name="Rise C."/>
            <person name="Rodriguez J."/>
            <person name="Rogers J."/>
            <person name="Rogov P."/>
            <person name="Rutman M."/>
            <person name="Schupbach R."/>
            <person name="Seaman C."/>
            <person name="Settipalli S."/>
            <person name="Sharpe T."/>
            <person name="Sheridan J."/>
            <person name="Sherpa N."/>
            <person name="Shi J."/>
            <person name="Smirnov S."/>
            <person name="Smith C."/>
            <person name="Sougnez C."/>
            <person name="Spencer B."/>
            <person name="Stalker J."/>
            <person name="Stange-thomann N."/>
            <person name="Stavropoulos S."/>
            <person name="Stetson K."/>
            <person name="Stone C."/>
            <person name="Stone S."/>
            <person name="Stubbs M."/>
            <person name="Talamas J."/>
            <person name="Tchuinga P."/>
            <person name="Tenzing P."/>
            <person name="Tesfaye S."/>
            <person name="Theodore J."/>
            <person name="Thoulutsang Y."/>
            <person name="Topham K."/>
            <person name="Towey S."/>
            <person name="Tsamla T."/>
            <person name="Tsomo N."/>
            <person name="Vallee D."/>
            <person name="Vassiliev H."/>
            <person name="Venkataraman V."/>
            <person name="Vinson J."/>
            <person name="Vo A."/>
            <person name="Wade C."/>
            <person name="Wang S."/>
            <person name="Wangchuk T."/>
            <person name="Wangdi T."/>
            <person name="Whittaker C."/>
            <person name="Wilkinson J."/>
            <person name="Wu Y."/>
            <person name="Wyman D."/>
            <person name="Yadav S."/>
            <person name="Yang S."/>
            <person name="Yang X."/>
            <person name="Yeager S."/>
            <person name="Yee E."/>
            <person name="Young G."/>
            <person name="Zainoun J."/>
            <person name="Zembeck L."/>
            <person name="Zimmer A."/>
            <person name="Zody M."/>
            <person name="Lander E."/>
        </authorList>
    </citation>
    <scope>NUCLEOTIDE SEQUENCE [LARGE SCALE GENOMIC DNA]</scope>
</reference>
<protein>
    <recommendedName>
        <fullName evidence="5">Ubiquitin-like protease family profile domain-containing protein</fullName>
    </recommendedName>
</protein>
<comment type="similarity">
    <text evidence="1">Belongs to the peptidase C48 family.</text>
</comment>
<dbReference type="Ensembl" id="ENSCSAVT00000006675.1">
    <property type="protein sequence ID" value="ENSCSAVP00000006591.1"/>
    <property type="gene ID" value="ENSCSAVG00000003951.1"/>
</dbReference>
<evidence type="ECO:0000256" key="1">
    <source>
        <dbReference type="ARBA" id="ARBA00005234"/>
    </source>
</evidence>
<dbReference type="HOGENOM" id="CLU_613878_0_0_1"/>
<dbReference type="InterPro" id="IPR038765">
    <property type="entry name" value="Papain-like_cys_pep_sf"/>
</dbReference>
<accession>H2YMN9</accession>
<dbReference type="Proteomes" id="UP000007875">
    <property type="component" value="Unassembled WGS sequence"/>
</dbReference>
<dbReference type="InParanoid" id="H2YMN9"/>
<dbReference type="GO" id="GO:0016926">
    <property type="term" value="P:protein desumoylation"/>
    <property type="evidence" value="ECO:0007669"/>
    <property type="project" value="TreeGrafter"/>
</dbReference>
<dbReference type="Pfam" id="PF02902">
    <property type="entry name" value="Peptidase_C48"/>
    <property type="match status" value="1"/>
</dbReference>
<evidence type="ECO:0000313" key="7">
    <source>
        <dbReference type="Proteomes" id="UP000007875"/>
    </source>
</evidence>
<reference evidence="6" key="3">
    <citation type="submission" date="2025-09" db="UniProtKB">
        <authorList>
            <consortium name="Ensembl"/>
        </authorList>
    </citation>
    <scope>IDENTIFICATION</scope>
</reference>
<dbReference type="PANTHER" id="PTHR12606">
    <property type="entry name" value="SENTRIN/SUMO-SPECIFIC PROTEASE"/>
    <property type="match status" value="1"/>
</dbReference>
<dbReference type="eggNOG" id="KOG0778">
    <property type="taxonomic scope" value="Eukaryota"/>
</dbReference>
<dbReference type="InterPro" id="IPR003653">
    <property type="entry name" value="Peptidase_C48_C"/>
</dbReference>
<dbReference type="PROSITE" id="PS50600">
    <property type="entry name" value="ULP_PROTEASE"/>
    <property type="match status" value="1"/>
</dbReference>
<evidence type="ECO:0000256" key="4">
    <source>
        <dbReference type="ARBA" id="ARBA00022807"/>
    </source>
</evidence>
<keyword evidence="4" id="KW-0788">Thiol protease</keyword>
<name>H2YMN9_CIOSA</name>
<dbReference type="GO" id="GO:0016929">
    <property type="term" value="F:deSUMOylase activity"/>
    <property type="evidence" value="ECO:0007669"/>
    <property type="project" value="TreeGrafter"/>
</dbReference>
<keyword evidence="7" id="KW-1185">Reference proteome</keyword>
<keyword evidence="2" id="KW-0645">Protease</keyword>
<evidence type="ECO:0000256" key="3">
    <source>
        <dbReference type="ARBA" id="ARBA00022801"/>
    </source>
</evidence>